<comment type="similarity">
    <text evidence="4">Belongs to the protein N5-glutamine methyltransferase family. PrmC subfamily.</text>
</comment>
<dbReference type="NCBIfam" id="TIGR03534">
    <property type="entry name" value="RF_mod_PrmC"/>
    <property type="match status" value="1"/>
</dbReference>
<dbReference type="PANTHER" id="PTHR18895:SF74">
    <property type="entry name" value="MTRF1L RELEASE FACTOR GLUTAMINE METHYLTRANSFERASE"/>
    <property type="match status" value="1"/>
</dbReference>
<dbReference type="EMBL" id="CP045810">
    <property type="protein sequence ID" value="QHN39208.1"/>
    <property type="molecule type" value="Genomic_DNA"/>
</dbReference>
<keyword evidence="3 4" id="KW-0949">S-adenosyl-L-methionine</keyword>
<sequence>MTAFRVTDEIAGATRRLADAGIEAPRADAEWLLCHVLGIDRGRLLVADDLTVDAAARYRDLVDRRAQRIPLQHLTGSAAFGPLELSVGPGVFVPRPETEWLLEWAVSELPGVCAPVVVDLCSGSGALAIGIAALVPTARVFAVEKSPEAGEWLRRNIIHCAVADRCVAVRADVTDRHGALDALTEAGWEGPADLVVSNPPYVPEGTDTSVEVGWDPHAAVFGGDDGMSVITPMLPLIGALLRPGGVAGIEHDETTAPAVLAAAQMSGLFTEVTGHDDLTGRPRFVTMRRADAGAGEPRARMAE</sequence>
<dbReference type="Pfam" id="PF02475">
    <property type="entry name" value="TRM5-TYW2_MTfase"/>
    <property type="match status" value="1"/>
</dbReference>
<accession>A0A857KIW2</accession>
<feature type="domain" description="Release factor glutamine methyltransferase N-terminal" evidence="6">
    <location>
        <begin position="12"/>
        <end position="76"/>
    </location>
</feature>
<dbReference type="PROSITE" id="PS00092">
    <property type="entry name" value="N6_MTASE"/>
    <property type="match status" value="1"/>
</dbReference>
<evidence type="ECO:0000256" key="3">
    <source>
        <dbReference type="ARBA" id="ARBA00022691"/>
    </source>
</evidence>
<organism evidence="7">
    <name type="scientific">Gordonia amarae</name>
    <dbReference type="NCBI Taxonomy" id="36821"/>
    <lineage>
        <taxon>Bacteria</taxon>
        <taxon>Bacillati</taxon>
        <taxon>Actinomycetota</taxon>
        <taxon>Actinomycetes</taxon>
        <taxon>Mycobacteriales</taxon>
        <taxon>Gordoniaceae</taxon>
        <taxon>Gordonia</taxon>
    </lineage>
</organism>
<dbReference type="InterPro" id="IPR056743">
    <property type="entry name" value="TRM5-TYW2-like_MTfase"/>
</dbReference>
<proteinExistence type="inferred from homology"/>
<evidence type="ECO:0000256" key="1">
    <source>
        <dbReference type="ARBA" id="ARBA00022603"/>
    </source>
</evidence>
<gene>
    <name evidence="4 7" type="primary">prmC</name>
    <name evidence="7" type="ORF">GII30_08575</name>
</gene>
<feature type="domain" description="TRM5/TYW2-like methyltransferase" evidence="5">
    <location>
        <begin position="116"/>
        <end position="176"/>
    </location>
</feature>
<dbReference type="EC" id="2.1.1.297" evidence="4"/>
<feature type="binding site" evidence="4">
    <location>
        <position position="144"/>
    </location>
    <ligand>
        <name>S-adenosyl-L-methionine</name>
        <dbReference type="ChEBI" id="CHEBI:59789"/>
    </ligand>
</feature>
<dbReference type="SUPFAM" id="SSF53335">
    <property type="entry name" value="S-adenosyl-L-methionine-dependent methyltransferases"/>
    <property type="match status" value="1"/>
</dbReference>
<dbReference type="HAMAP" id="MF_02126">
    <property type="entry name" value="RF_methyltr_PrmC"/>
    <property type="match status" value="1"/>
</dbReference>
<dbReference type="InterPro" id="IPR040758">
    <property type="entry name" value="PrmC_N"/>
</dbReference>
<dbReference type="InterPro" id="IPR029063">
    <property type="entry name" value="SAM-dependent_MTases_sf"/>
</dbReference>
<dbReference type="Gene3D" id="3.40.50.150">
    <property type="entry name" value="Vaccinia Virus protein VP39"/>
    <property type="match status" value="1"/>
</dbReference>
<dbReference type="Pfam" id="PF17827">
    <property type="entry name" value="PrmC_N"/>
    <property type="match status" value="1"/>
</dbReference>
<comment type="caution">
    <text evidence="4">Lacks conserved residue(s) required for the propagation of feature annotation.</text>
</comment>
<dbReference type="RefSeq" id="WP_005188765.1">
    <property type="nucleotide sequence ID" value="NZ_CP045804.1"/>
</dbReference>
<dbReference type="GO" id="GO:0102559">
    <property type="term" value="F:peptide chain release factor N(5)-glutamine methyltransferase activity"/>
    <property type="evidence" value="ECO:0007669"/>
    <property type="project" value="UniProtKB-EC"/>
</dbReference>
<dbReference type="InterPro" id="IPR050320">
    <property type="entry name" value="N5-glutamine_MTase"/>
</dbReference>
<dbReference type="InterPro" id="IPR004556">
    <property type="entry name" value="HemK-like"/>
</dbReference>
<evidence type="ECO:0000259" key="5">
    <source>
        <dbReference type="Pfam" id="PF02475"/>
    </source>
</evidence>
<dbReference type="GO" id="GO:0003676">
    <property type="term" value="F:nucleic acid binding"/>
    <property type="evidence" value="ECO:0007669"/>
    <property type="project" value="InterPro"/>
</dbReference>
<dbReference type="GO" id="GO:0032259">
    <property type="term" value="P:methylation"/>
    <property type="evidence" value="ECO:0007669"/>
    <property type="project" value="UniProtKB-KW"/>
</dbReference>
<evidence type="ECO:0000313" key="7">
    <source>
        <dbReference type="EMBL" id="QHN39208.1"/>
    </source>
</evidence>
<comment type="function">
    <text evidence="4">Methylates the class 1 translation termination release factors RF1/PrfA and RF2/PrfB on the glutamine residue of the universally conserved GGQ motif.</text>
</comment>
<dbReference type="InterPro" id="IPR019874">
    <property type="entry name" value="RF_methyltr_PrmC"/>
</dbReference>
<keyword evidence="1 4" id="KW-0489">Methyltransferase</keyword>
<reference evidence="7" key="1">
    <citation type="journal article" date="2021" name="Nat. Microbiol.">
        <title>Cocultivation of an ultrasmall environmental parasitic bacterium with lytic ability against bacteria associated with wastewater foams.</title>
        <authorList>
            <person name="Batinovic S."/>
            <person name="Rose J.J.A."/>
            <person name="Ratcliffe J."/>
            <person name="Seviour R.J."/>
            <person name="Petrovski S."/>
        </authorList>
    </citation>
    <scope>NUCLEOTIDE SEQUENCE</scope>
    <source>
        <strain evidence="7">CON44</strain>
    </source>
</reference>
<dbReference type="InterPro" id="IPR002052">
    <property type="entry name" value="DNA_methylase_N6_adenine_CS"/>
</dbReference>
<evidence type="ECO:0000259" key="6">
    <source>
        <dbReference type="Pfam" id="PF17827"/>
    </source>
</evidence>
<feature type="binding site" evidence="4">
    <location>
        <position position="198"/>
    </location>
    <ligand>
        <name>S-adenosyl-L-methionine</name>
        <dbReference type="ChEBI" id="CHEBI:59789"/>
    </ligand>
</feature>
<dbReference type="PANTHER" id="PTHR18895">
    <property type="entry name" value="HEMK METHYLTRANSFERASE"/>
    <property type="match status" value="1"/>
</dbReference>
<evidence type="ECO:0000256" key="4">
    <source>
        <dbReference type="HAMAP-Rule" id="MF_02126"/>
    </source>
</evidence>
<feature type="binding site" evidence="4">
    <location>
        <begin position="198"/>
        <end position="201"/>
    </location>
    <ligand>
        <name>substrate</name>
    </ligand>
</feature>
<dbReference type="Gene3D" id="1.10.8.10">
    <property type="entry name" value="DNA helicase RuvA subunit, C-terminal domain"/>
    <property type="match status" value="1"/>
</dbReference>
<dbReference type="AlphaFoldDB" id="A0A857KIW2"/>
<comment type="catalytic activity">
    <reaction evidence="4">
        <text>L-glutaminyl-[peptide chain release factor] + S-adenosyl-L-methionine = N(5)-methyl-L-glutaminyl-[peptide chain release factor] + S-adenosyl-L-homocysteine + H(+)</text>
        <dbReference type="Rhea" id="RHEA:42896"/>
        <dbReference type="Rhea" id="RHEA-COMP:10271"/>
        <dbReference type="Rhea" id="RHEA-COMP:10272"/>
        <dbReference type="ChEBI" id="CHEBI:15378"/>
        <dbReference type="ChEBI" id="CHEBI:30011"/>
        <dbReference type="ChEBI" id="CHEBI:57856"/>
        <dbReference type="ChEBI" id="CHEBI:59789"/>
        <dbReference type="ChEBI" id="CHEBI:61891"/>
        <dbReference type="EC" id="2.1.1.297"/>
    </reaction>
</comment>
<name>A0A857KIW2_9ACTN</name>
<keyword evidence="2 4" id="KW-0808">Transferase</keyword>
<dbReference type="NCBIfam" id="TIGR00536">
    <property type="entry name" value="hemK_fam"/>
    <property type="match status" value="1"/>
</dbReference>
<protein>
    <recommendedName>
        <fullName evidence="4">Release factor glutamine methyltransferase</fullName>
        <shortName evidence="4">RF MTase</shortName>
        <ecNumber evidence="4">2.1.1.297</ecNumber>
    </recommendedName>
    <alternativeName>
        <fullName evidence="4">N5-glutamine methyltransferase PrmC</fullName>
    </alternativeName>
    <alternativeName>
        <fullName evidence="4">Protein-(glutamine-N5) MTase PrmC</fullName>
    </alternativeName>
    <alternativeName>
        <fullName evidence="4">Protein-glutamine N-methyltransferase PrmC</fullName>
    </alternativeName>
</protein>
<evidence type="ECO:0000256" key="2">
    <source>
        <dbReference type="ARBA" id="ARBA00022679"/>
    </source>
</evidence>
<dbReference type="CDD" id="cd02440">
    <property type="entry name" value="AdoMet_MTases"/>
    <property type="match status" value="1"/>
</dbReference>